<dbReference type="InterPro" id="IPR007034">
    <property type="entry name" value="BMS1_TSR1_C"/>
</dbReference>
<evidence type="ECO:0000256" key="4">
    <source>
        <dbReference type="ARBA" id="ARBA00022741"/>
    </source>
</evidence>
<feature type="compositionally biased region" description="Acidic residues" evidence="11">
    <location>
        <begin position="432"/>
        <end position="464"/>
    </location>
</feature>
<dbReference type="InterPro" id="IPR039761">
    <property type="entry name" value="Bms1/Tsr1"/>
</dbReference>
<feature type="region of interest" description="Disordered" evidence="11">
    <location>
        <begin position="1092"/>
        <end position="1118"/>
    </location>
</feature>
<comment type="similarity">
    <text evidence="10">Belongs to the TRAFAC class translation factor GTPase superfamily. Bms1-like GTPase family. BMS1 subfamily.</text>
</comment>
<dbReference type="GO" id="GO:0003924">
    <property type="term" value="F:GTPase activity"/>
    <property type="evidence" value="ECO:0007669"/>
    <property type="project" value="TreeGrafter"/>
</dbReference>
<evidence type="ECO:0000256" key="7">
    <source>
        <dbReference type="ARBA" id="ARBA00023134"/>
    </source>
</evidence>
<evidence type="ECO:0000313" key="14">
    <source>
        <dbReference type="Proteomes" id="UP000694700"/>
    </source>
</evidence>
<keyword evidence="3" id="KW-0597">Phosphoprotein</keyword>
<dbReference type="CDD" id="cd01882">
    <property type="entry name" value="BMS1"/>
    <property type="match status" value="1"/>
</dbReference>
<dbReference type="InterPro" id="IPR037875">
    <property type="entry name" value="Bms1_N"/>
</dbReference>
<keyword evidence="2" id="KW-0690">Ribosome biogenesis</keyword>
<evidence type="ECO:0000256" key="2">
    <source>
        <dbReference type="ARBA" id="ARBA00022517"/>
    </source>
</evidence>
<comment type="subcellular location">
    <subcellularLocation>
        <location evidence="1">Nucleus</location>
        <location evidence="1">Nucleolus</location>
    </subcellularLocation>
</comment>
<feature type="domain" description="Bms1-type G" evidence="12">
    <location>
        <begin position="78"/>
        <end position="243"/>
    </location>
</feature>
<evidence type="ECO:0000256" key="1">
    <source>
        <dbReference type="ARBA" id="ARBA00004604"/>
    </source>
</evidence>
<evidence type="ECO:0000313" key="13">
    <source>
        <dbReference type="Ensembl" id="ENSCCRP00015106559.1"/>
    </source>
</evidence>
<dbReference type="Gene3D" id="3.40.50.300">
    <property type="entry name" value="P-loop containing nucleotide triphosphate hydrolases"/>
    <property type="match status" value="1"/>
</dbReference>
<keyword evidence="8" id="KW-0539">Nucleus</keyword>
<feature type="compositionally biased region" description="Basic and acidic residues" evidence="11">
    <location>
        <begin position="406"/>
        <end position="431"/>
    </location>
</feature>
<comment type="catalytic activity">
    <reaction evidence="9">
        <text>GTP + H2O = GDP + phosphate + H(+)</text>
        <dbReference type="Rhea" id="RHEA:19669"/>
        <dbReference type="ChEBI" id="CHEBI:15377"/>
        <dbReference type="ChEBI" id="CHEBI:15378"/>
        <dbReference type="ChEBI" id="CHEBI:37565"/>
        <dbReference type="ChEBI" id="CHEBI:43474"/>
        <dbReference type="ChEBI" id="CHEBI:58189"/>
    </reaction>
    <physiologicalReaction direction="left-to-right" evidence="9">
        <dbReference type="Rhea" id="RHEA:19670"/>
    </physiologicalReaction>
</comment>
<dbReference type="GO" id="GO:0000462">
    <property type="term" value="P:maturation of SSU-rRNA from tricistronic rRNA transcript (SSU-rRNA, 5.8S rRNA, LSU-rRNA)"/>
    <property type="evidence" value="ECO:0007669"/>
    <property type="project" value="TreeGrafter"/>
</dbReference>
<dbReference type="Pfam" id="PF08142">
    <property type="entry name" value="AARP2CN"/>
    <property type="match status" value="1"/>
</dbReference>
<keyword evidence="7" id="KW-0342">GTP-binding</keyword>
<feature type="compositionally biased region" description="Acidic residues" evidence="11">
    <location>
        <begin position="543"/>
        <end position="561"/>
    </location>
</feature>
<accession>A0A8C2AJF6</accession>
<dbReference type="InterPro" id="IPR012948">
    <property type="entry name" value="AARP2CN"/>
</dbReference>
<dbReference type="SMART" id="SM01362">
    <property type="entry name" value="DUF663"/>
    <property type="match status" value="1"/>
</dbReference>
<protein>
    <submittedName>
        <fullName evidence="13">BMS1 ribosome biogenesis factor</fullName>
    </submittedName>
</protein>
<dbReference type="GO" id="GO:0034511">
    <property type="term" value="F:U3 snoRNA binding"/>
    <property type="evidence" value="ECO:0007669"/>
    <property type="project" value="TreeGrafter"/>
</dbReference>
<dbReference type="SUPFAM" id="SSF52540">
    <property type="entry name" value="P-loop containing nucleoside triphosphate hydrolases"/>
    <property type="match status" value="1"/>
</dbReference>
<evidence type="ECO:0000256" key="10">
    <source>
        <dbReference type="ARBA" id="ARBA00061391"/>
    </source>
</evidence>
<keyword evidence="4" id="KW-0547">Nucleotide-binding</keyword>
<dbReference type="InterPro" id="IPR030387">
    <property type="entry name" value="G_Bms1/Tsr1_dom"/>
</dbReference>
<feature type="region of interest" description="Disordered" evidence="11">
    <location>
        <begin position="1"/>
        <end position="46"/>
    </location>
</feature>
<name>A0A8C2AJF6_CYPCA</name>
<dbReference type="Pfam" id="PF04950">
    <property type="entry name" value="RIBIOP_C"/>
    <property type="match status" value="1"/>
</dbReference>
<dbReference type="GO" id="GO:0005525">
    <property type="term" value="F:GTP binding"/>
    <property type="evidence" value="ECO:0007669"/>
    <property type="project" value="UniProtKB-KW"/>
</dbReference>
<feature type="compositionally biased region" description="Acidic residues" evidence="11">
    <location>
        <begin position="499"/>
        <end position="528"/>
    </location>
</feature>
<dbReference type="SMART" id="SM00785">
    <property type="entry name" value="AARP2CN"/>
    <property type="match status" value="1"/>
</dbReference>
<feature type="region of interest" description="Disordered" evidence="11">
    <location>
        <begin position="1147"/>
        <end position="1199"/>
    </location>
</feature>
<evidence type="ECO:0000256" key="11">
    <source>
        <dbReference type="SAM" id="MobiDB-lite"/>
    </source>
</evidence>
<sequence>MEKKEQKRHQHKHSGPKAQKKNRKKEQGTEQGQDERKRNPRAFSVQSAVRMARTFHRAQDIKTKKHHIPLVDRTPLEPPPVVVVVMGPPKVGKSTLIRCLIKNYTRQKLSDICGPVTIVSGKKRRLTLIECNNDINSMIDLAKVADLVLMLIDASFGFEMETFEFLNICQVHGFPRVMGVLTHLDTFKNNKTLSKTKKRLKHRFWTEVYQGAKLFYLSGMVYGEYQTQEVKNLGRFISVMKFRPLVWRTSHPYVVADRMEDLTDPETIRLDPKCDRTVSLYGYLRGTFLKNKCQVHIPGVGDFSVADVSFLPDPCPLPEVIKKRALNVKERLLYAPLAGVGGLVYDKDAVYIDMPSGHASQQQVRPTTELVQSLIGTQATLDAKMAASKVSLFTGTAALTPEEVQENEKQNPMESREWDEKAQRERRRAVFADEDEEDDDEEEEESDEEEEEEEEEEEDEDEEGLTTLKKEDEKAVETAAPPVKKQKIEEPMEMPAFADSDDELEKSEGEESEEEEEGDEENEEMEEGEPAKRSSGPDSGLCSEEDDEDEEEDSDMDEDADGIVKSKMEFCTALKDPSEYVEYGFFFLDVYVEGALRWKEDLSKKASEAYLRHQLAAPNLRKLVYGTVAEEEEEDSNDEEELGGLFKVNRPERSKKVRADAMDCSRFHPDSSHDWDQEEVRSSIRDCFVTGKWEEDKDAATLLKEDDELYGDFEDLETGEVHKAKTGNKDKHCIICFASDKFRLEKKRRLKERFDAQYDDGDATYFDDLKEEMQKQAELNRQEFEDVDDEVRVQYEGFRPGMYVRVEIPALPCEFVTNFDPHYPIVLGGLGPSEGNVGYLQMRLKKHRWHNRILKTRDPLILSLGWRRFQTIPLYYIEDHNGRHRLLKYTPEHMHCGATIWGPITPQGTGFLAVQTVGGFKANFRIAATGVVLDLDKSVTIVKKLKLIGYPYKIFKNTCFIQGMFNTVLEVAKFEGASVRTVSGIKGQIKKALRTPPGAFRATFEDRLLMSDIVFLRSWYPVSVPQLYNPVTSLLMPVGQKDTWAGMRTLGQLKHDLGIRNKPNQDSLYKPVVRQVRHFNTLHIPKELQKALPFKNKPKQMQAKGKTPRDLQRPAVIREPHEKKVAALLDALSSVYAYKNKKAKAEQHAKHKEFLKQKEKQDAERQKRLKEERKKTYRAMGQKEKKKLKSSLKGASKDN</sequence>
<keyword evidence="6" id="KW-0067">ATP-binding</keyword>
<feature type="compositionally biased region" description="Basic and acidic residues" evidence="11">
    <location>
        <begin position="25"/>
        <end position="37"/>
    </location>
</feature>
<dbReference type="GO" id="GO:0005654">
    <property type="term" value="C:nucleoplasm"/>
    <property type="evidence" value="ECO:0007669"/>
    <property type="project" value="UniProtKB-ARBA"/>
</dbReference>
<evidence type="ECO:0000256" key="3">
    <source>
        <dbReference type="ARBA" id="ARBA00022553"/>
    </source>
</evidence>
<feature type="compositionally biased region" description="Basic and acidic residues" evidence="11">
    <location>
        <begin position="1107"/>
        <end position="1118"/>
    </location>
</feature>
<evidence type="ECO:0000256" key="9">
    <source>
        <dbReference type="ARBA" id="ARBA00049117"/>
    </source>
</evidence>
<dbReference type="Ensembl" id="ENSCCRT00015109957.1">
    <property type="protein sequence ID" value="ENSCCRP00015106559.1"/>
    <property type="gene ID" value="ENSCCRG00015042134.1"/>
</dbReference>
<dbReference type="GO" id="GO:0032040">
    <property type="term" value="C:small-subunit processome"/>
    <property type="evidence" value="ECO:0007669"/>
    <property type="project" value="UniProtKB-ARBA"/>
</dbReference>
<dbReference type="GO" id="GO:0000479">
    <property type="term" value="P:endonucleolytic cleavage of tricistronic rRNA transcript (SSU-rRNA, 5.8S rRNA, LSU-rRNA)"/>
    <property type="evidence" value="ECO:0007669"/>
    <property type="project" value="TreeGrafter"/>
</dbReference>
<evidence type="ECO:0000256" key="5">
    <source>
        <dbReference type="ARBA" id="ARBA00022801"/>
    </source>
</evidence>
<reference evidence="13" key="1">
    <citation type="submission" date="2025-08" db="UniProtKB">
        <authorList>
            <consortium name="Ensembl"/>
        </authorList>
    </citation>
    <scope>IDENTIFICATION</scope>
</reference>
<keyword evidence="5" id="KW-0378">Hydrolase</keyword>
<evidence type="ECO:0000259" key="12">
    <source>
        <dbReference type="PROSITE" id="PS51714"/>
    </source>
</evidence>
<dbReference type="PANTHER" id="PTHR12858">
    <property type="entry name" value="RIBOSOME BIOGENESIS PROTEIN"/>
    <property type="match status" value="1"/>
</dbReference>
<dbReference type="PANTHER" id="PTHR12858:SF2">
    <property type="entry name" value="RIBOSOME BIOGENESIS PROTEIN BMS1 HOMOLOG"/>
    <property type="match status" value="1"/>
</dbReference>
<evidence type="ECO:0000256" key="6">
    <source>
        <dbReference type="ARBA" id="ARBA00022840"/>
    </source>
</evidence>
<dbReference type="GO" id="GO:0030686">
    <property type="term" value="C:90S preribosome"/>
    <property type="evidence" value="ECO:0007669"/>
    <property type="project" value="TreeGrafter"/>
</dbReference>
<dbReference type="Proteomes" id="UP000694700">
    <property type="component" value="Unplaced"/>
</dbReference>
<dbReference type="InterPro" id="IPR027417">
    <property type="entry name" value="P-loop_NTPase"/>
</dbReference>
<feature type="compositionally biased region" description="Basic and acidic residues" evidence="11">
    <location>
        <begin position="1147"/>
        <end position="1174"/>
    </location>
</feature>
<evidence type="ECO:0000256" key="8">
    <source>
        <dbReference type="ARBA" id="ARBA00023242"/>
    </source>
</evidence>
<feature type="region of interest" description="Disordered" evidence="11">
    <location>
        <begin position="401"/>
        <end position="562"/>
    </location>
</feature>
<proteinExistence type="inferred from homology"/>
<dbReference type="PROSITE" id="PS51714">
    <property type="entry name" value="G_BMS1"/>
    <property type="match status" value="1"/>
</dbReference>
<dbReference type="AlphaFoldDB" id="A0A8C2AJF6"/>
<feature type="compositionally biased region" description="Basic residues" evidence="11">
    <location>
        <begin position="1"/>
        <end position="24"/>
    </location>
</feature>
<dbReference type="FunFam" id="3.40.50.300:FF:000105">
    <property type="entry name" value="BMS1 ribosome biogenesis factor"/>
    <property type="match status" value="1"/>
</dbReference>
<organism evidence="13 14">
    <name type="scientific">Cyprinus carpio</name>
    <name type="common">Common carp</name>
    <dbReference type="NCBI Taxonomy" id="7962"/>
    <lineage>
        <taxon>Eukaryota</taxon>
        <taxon>Metazoa</taxon>
        <taxon>Chordata</taxon>
        <taxon>Craniata</taxon>
        <taxon>Vertebrata</taxon>
        <taxon>Euteleostomi</taxon>
        <taxon>Actinopterygii</taxon>
        <taxon>Neopterygii</taxon>
        <taxon>Teleostei</taxon>
        <taxon>Ostariophysi</taxon>
        <taxon>Cypriniformes</taxon>
        <taxon>Cyprinidae</taxon>
        <taxon>Cyprininae</taxon>
        <taxon>Cyprinus</taxon>
    </lineage>
</organism>
<dbReference type="GO" id="GO:0005524">
    <property type="term" value="F:ATP binding"/>
    <property type="evidence" value="ECO:0007669"/>
    <property type="project" value="UniProtKB-KW"/>
</dbReference>